<comment type="catalytic activity">
    <reaction evidence="5">
        <text>Hydrolysis of terminal, non-reducing alpha-D-galactose residues in alpha-D-galactosides, including galactose oligosaccharides, galactomannans and galactolipids.</text>
        <dbReference type="EC" id="3.2.1.22"/>
    </reaction>
</comment>
<evidence type="ECO:0000313" key="7">
    <source>
        <dbReference type="EMBL" id="RXS97315.1"/>
    </source>
</evidence>
<dbReference type="InterPro" id="IPR002241">
    <property type="entry name" value="Glyco_hydro_27"/>
</dbReference>
<accession>A0A4Q1SIS4</accession>
<dbReference type="Gene3D" id="2.60.40.1180">
    <property type="entry name" value="Golgi alpha-mannosidase II"/>
    <property type="match status" value="1"/>
</dbReference>
<evidence type="ECO:0000313" key="8">
    <source>
        <dbReference type="Proteomes" id="UP000290253"/>
    </source>
</evidence>
<dbReference type="InterPro" id="IPR013780">
    <property type="entry name" value="Glyco_hydro_b"/>
</dbReference>
<evidence type="ECO:0000256" key="2">
    <source>
        <dbReference type="ARBA" id="ARBA00022729"/>
    </source>
</evidence>
<organism evidence="7 8">
    <name type="scientific">Silvibacterium dinghuense</name>
    <dbReference type="NCBI Taxonomy" id="1560006"/>
    <lineage>
        <taxon>Bacteria</taxon>
        <taxon>Pseudomonadati</taxon>
        <taxon>Acidobacteriota</taxon>
        <taxon>Terriglobia</taxon>
        <taxon>Terriglobales</taxon>
        <taxon>Acidobacteriaceae</taxon>
        <taxon>Silvibacterium</taxon>
    </lineage>
</organism>
<dbReference type="Pfam" id="PF16499">
    <property type="entry name" value="Melibiase_2"/>
    <property type="match status" value="1"/>
</dbReference>
<dbReference type="GO" id="GO:0005975">
    <property type="term" value="P:carbohydrate metabolic process"/>
    <property type="evidence" value="ECO:0007669"/>
    <property type="project" value="InterPro"/>
</dbReference>
<dbReference type="Gene3D" id="3.20.20.70">
    <property type="entry name" value="Aldolase class I"/>
    <property type="match status" value="1"/>
</dbReference>
<dbReference type="GO" id="GO:0004557">
    <property type="term" value="F:alpha-galactosidase activity"/>
    <property type="evidence" value="ECO:0007669"/>
    <property type="project" value="UniProtKB-EC"/>
</dbReference>
<protein>
    <recommendedName>
        <fullName evidence="5">Alpha-galactosidase</fullName>
        <ecNumber evidence="5">3.2.1.22</ecNumber>
    </recommendedName>
    <alternativeName>
        <fullName evidence="5">Melibiase</fullName>
    </alternativeName>
</protein>
<proteinExistence type="inferred from homology"/>
<dbReference type="AlphaFoldDB" id="A0A4Q1SIS4"/>
<keyword evidence="8" id="KW-1185">Reference proteome</keyword>
<dbReference type="SUPFAM" id="SSF51011">
    <property type="entry name" value="Glycosyl hydrolase domain"/>
    <property type="match status" value="1"/>
</dbReference>
<dbReference type="PANTHER" id="PTHR11452">
    <property type="entry name" value="ALPHA-GALACTOSIDASE/ALPHA-N-ACETYLGALACTOSAMINIDASE"/>
    <property type="match status" value="1"/>
</dbReference>
<dbReference type="EC" id="3.2.1.22" evidence="5"/>
<evidence type="ECO:0000256" key="3">
    <source>
        <dbReference type="ARBA" id="ARBA00022801"/>
    </source>
</evidence>
<dbReference type="OrthoDB" id="9807519at2"/>
<reference evidence="7 8" key="1">
    <citation type="journal article" date="2016" name="Int. J. Syst. Evol. Microbiol.">
        <title>Acidipila dinghuensis sp. nov., an acidobacterium isolated from forest soil.</title>
        <authorList>
            <person name="Jiang Y.W."/>
            <person name="Wang J."/>
            <person name="Chen M.H."/>
            <person name="Lv Y.Y."/>
            <person name="Qiu L.H."/>
        </authorList>
    </citation>
    <scope>NUCLEOTIDE SEQUENCE [LARGE SCALE GENOMIC DNA]</scope>
    <source>
        <strain evidence="7 8">DHOF10</strain>
    </source>
</reference>
<keyword evidence="2" id="KW-0732">Signal</keyword>
<sequence length="464" mass="50985">MEVVVYTGRTVKTFTSRSCWVLAGLLLSLVSLSLPLRAQQLLAATPPMGWNSWDSYGLTVTADEFKANVDWLHAHLQLHGWQYVVVDEGWYLDHPGAEGAAQGFNVSPDGRYLPAAGRFPSAQPGDGLKMLADYAHSLGLKFGIHIIRGIPRQAVDRNLPIADSTFHAADAANTADKCEWNGDNYGLKDNEAAQAYYDSIAKLYASWGVDFLKVDCISKPYHAAEIHRMAAALKKTGRPIVLSLSPGPTPLSEADDVRQYAQMWRISNDVWDVWSKADEKPGDFPQSLSAQAGLLADWAPHIERGHWPDADMLPIGYLGPRPGWGEARASRFTPDETRTLLTLWSIARSPLVLGANLTKIDPSLEALLTDDEAIAVDQHSTGNHPVVATKERAVWLAELPGGRKALAAVNLSASPVELAYSWKDLGLAEKSWRLRDLWEKKEIGAQKSFHVELGPHASVLYSLK</sequence>
<dbReference type="InterPro" id="IPR017853">
    <property type="entry name" value="GH"/>
</dbReference>
<dbReference type="CDD" id="cd14792">
    <property type="entry name" value="GH27"/>
    <property type="match status" value="1"/>
</dbReference>
<comment type="caution">
    <text evidence="7">The sequence shown here is derived from an EMBL/GenBank/DDBJ whole genome shotgun (WGS) entry which is preliminary data.</text>
</comment>
<dbReference type="InterPro" id="IPR041233">
    <property type="entry name" value="Melibiase_C"/>
</dbReference>
<dbReference type="Pfam" id="PF17801">
    <property type="entry name" value="Melibiase_C"/>
    <property type="match status" value="1"/>
</dbReference>
<dbReference type="PANTHER" id="PTHR11452:SF42">
    <property type="entry name" value="ALPHA-GALACTOSIDASE"/>
    <property type="match status" value="1"/>
</dbReference>
<dbReference type="InterPro" id="IPR013785">
    <property type="entry name" value="Aldolase_TIM"/>
</dbReference>
<dbReference type="Proteomes" id="UP000290253">
    <property type="component" value="Unassembled WGS sequence"/>
</dbReference>
<keyword evidence="4 5" id="KW-0326">Glycosidase</keyword>
<name>A0A4Q1SIS4_9BACT</name>
<evidence type="ECO:0000259" key="6">
    <source>
        <dbReference type="Pfam" id="PF17801"/>
    </source>
</evidence>
<gene>
    <name evidence="7" type="ORF">ESZ00_05240</name>
</gene>
<dbReference type="SUPFAM" id="SSF51445">
    <property type="entry name" value="(Trans)glycosidases"/>
    <property type="match status" value="1"/>
</dbReference>
<keyword evidence="5" id="KW-1015">Disulfide bond</keyword>
<evidence type="ECO:0000256" key="4">
    <source>
        <dbReference type="ARBA" id="ARBA00023295"/>
    </source>
</evidence>
<feature type="domain" description="Alpha galactosidase C-terminal" evidence="6">
    <location>
        <begin position="391"/>
        <end position="463"/>
    </location>
</feature>
<comment type="similarity">
    <text evidence="1 5">Belongs to the glycosyl hydrolase 27 family.</text>
</comment>
<evidence type="ECO:0000256" key="1">
    <source>
        <dbReference type="ARBA" id="ARBA00009743"/>
    </source>
</evidence>
<keyword evidence="3 5" id="KW-0378">Hydrolase</keyword>
<evidence type="ECO:0000256" key="5">
    <source>
        <dbReference type="RuleBase" id="RU361168"/>
    </source>
</evidence>
<dbReference type="EMBL" id="SDMK01000001">
    <property type="protein sequence ID" value="RXS97315.1"/>
    <property type="molecule type" value="Genomic_DNA"/>
</dbReference>
<dbReference type="PRINTS" id="PR00740">
    <property type="entry name" value="GLHYDRLASE27"/>
</dbReference>